<accession>A0A5M3YST9</accession>
<feature type="signal peptide" evidence="10">
    <location>
        <begin position="1"/>
        <end position="19"/>
    </location>
</feature>
<dbReference type="GO" id="GO:0009277">
    <property type="term" value="C:fungal-type cell wall"/>
    <property type="evidence" value="ECO:0007669"/>
    <property type="project" value="UniProtKB-ARBA"/>
</dbReference>
<dbReference type="FunFam" id="1.20.1280.140:FF:000001">
    <property type="entry name" value="Cell wall serine-threonine-rich galactomannoprotein Mp1"/>
    <property type="match status" value="1"/>
</dbReference>
<dbReference type="Proteomes" id="UP000452235">
    <property type="component" value="Unassembled WGS sequence"/>
</dbReference>
<dbReference type="PANTHER" id="PTHR38123:SF6">
    <property type="entry name" value="CELL WALL SERINE-THREONINE-RICH GALACTOMANNOPROTEIN MP1 (AFU_ORTHOLOGUE AFUA_4G03240)"/>
    <property type="match status" value="1"/>
</dbReference>
<organism evidence="11 12">
    <name type="scientific">Aspergillus terreus</name>
    <dbReference type="NCBI Taxonomy" id="33178"/>
    <lineage>
        <taxon>Eukaryota</taxon>
        <taxon>Fungi</taxon>
        <taxon>Dikarya</taxon>
        <taxon>Ascomycota</taxon>
        <taxon>Pezizomycotina</taxon>
        <taxon>Eurotiomycetes</taxon>
        <taxon>Eurotiomycetidae</taxon>
        <taxon>Eurotiales</taxon>
        <taxon>Aspergillaceae</taxon>
        <taxon>Aspergillus</taxon>
        <taxon>Aspergillus subgen. Circumdati</taxon>
    </lineage>
</organism>
<dbReference type="Pfam" id="PF12296">
    <property type="entry name" value="HsbA"/>
    <property type="match status" value="1"/>
</dbReference>
<evidence type="ECO:0000256" key="3">
    <source>
        <dbReference type="ARBA" id="ARBA00022525"/>
    </source>
</evidence>
<evidence type="ECO:0000256" key="4">
    <source>
        <dbReference type="ARBA" id="ARBA00022729"/>
    </source>
</evidence>
<feature type="compositionally biased region" description="Basic and acidic residues" evidence="9">
    <location>
        <begin position="191"/>
        <end position="208"/>
    </location>
</feature>
<name>A0A5M3YST9_ASPTE</name>
<reference evidence="11 12" key="1">
    <citation type="submission" date="2020-01" db="EMBL/GenBank/DDBJ databases">
        <title>Aspergillus terreus IFO 6365 whole genome shotgun sequence.</title>
        <authorList>
            <person name="Kanamasa S."/>
            <person name="Takahashi H."/>
        </authorList>
    </citation>
    <scope>NUCLEOTIDE SEQUENCE [LARGE SCALE GENOMIC DNA]</scope>
    <source>
        <strain evidence="11 12">IFO 6365</strain>
    </source>
</reference>
<evidence type="ECO:0000313" key="12">
    <source>
        <dbReference type="Proteomes" id="UP000452235"/>
    </source>
</evidence>
<comment type="similarity">
    <text evidence="7">Belongs to the cell wall mannoprotein 1 family.</text>
</comment>
<dbReference type="GO" id="GO:0008289">
    <property type="term" value="F:lipid binding"/>
    <property type="evidence" value="ECO:0007669"/>
    <property type="project" value="UniProtKB-KW"/>
</dbReference>
<keyword evidence="2" id="KW-0134">Cell wall</keyword>
<keyword evidence="4 10" id="KW-0732">Signal</keyword>
<evidence type="ECO:0000256" key="6">
    <source>
        <dbReference type="ARBA" id="ARBA00056563"/>
    </source>
</evidence>
<dbReference type="AlphaFoldDB" id="A0A5M3YST9"/>
<proteinExistence type="inferred from homology"/>
<feature type="chain" id="PRO_5043949587" description="Cell wall mannoprotein 1" evidence="10">
    <location>
        <begin position="20"/>
        <end position="226"/>
    </location>
</feature>
<evidence type="ECO:0000256" key="5">
    <source>
        <dbReference type="ARBA" id="ARBA00023121"/>
    </source>
</evidence>
<evidence type="ECO:0000256" key="7">
    <source>
        <dbReference type="ARBA" id="ARBA00060953"/>
    </source>
</evidence>
<protein>
    <recommendedName>
        <fullName evidence="8">Cell wall mannoprotein 1</fullName>
    </recommendedName>
</protein>
<comment type="function">
    <text evidence="6">Constitutive protein of the cell wall. Antigen target of host humoral immune response.</text>
</comment>
<keyword evidence="12" id="KW-1185">Reference proteome</keyword>
<keyword evidence="3" id="KW-0964">Secreted</keyword>
<feature type="region of interest" description="Disordered" evidence="9">
    <location>
        <begin position="186"/>
        <end position="208"/>
    </location>
</feature>
<dbReference type="OrthoDB" id="2422134at2759"/>
<evidence type="ECO:0000256" key="9">
    <source>
        <dbReference type="SAM" id="MobiDB-lite"/>
    </source>
</evidence>
<dbReference type="PANTHER" id="PTHR38123">
    <property type="entry name" value="CELL WALL SERINE-THREONINE-RICH GALACTOMANNOPROTEIN MP1 (AFU_ORTHOLOGUE AFUA_4G03240)"/>
    <property type="match status" value="1"/>
</dbReference>
<dbReference type="Gene3D" id="1.20.1280.140">
    <property type="match status" value="1"/>
</dbReference>
<evidence type="ECO:0000256" key="10">
    <source>
        <dbReference type="SAM" id="SignalP"/>
    </source>
</evidence>
<dbReference type="GO" id="GO:0005576">
    <property type="term" value="C:extracellular region"/>
    <property type="evidence" value="ECO:0007669"/>
    <property type="project" value="TreeGrafter"/>
</dbReference>
<keyword evidence="5" id="KW-0446">Lipid-binding</keyword>
<dbReference type="InterPro" id="IPR021054">
    <property type="entry name" value="Cell_wall_mannoprotein_1"/>
</dbReference>
<sequence>MRVKSTLLAGFLALTTTLATPTRLTVTPSLVERDSAAIVSKVAQINDQVLSLGSDIAAYTGGDTSAIEATSTQLVALINEGTQITLAGEALTGLEAIDLVNPILALTSNVDTTISALIDKKSLVVAAGSGPSVYAQLTAQLAAANGFAQALSSKVPAELEEVANELSAGIAASIQKGIDAYADYDDDDDYDHNAQHDNYDDNTDSDKYHNHNVEYYDYDHSWHHND</sequence>
<evidence type="ECO:0000256" key="2">
    <source>
        <dbReference type="ARBA" id="ARBA00022512"/>
    </source>
</evidence>
<gene>
    <name evidence="11" type="ORF">ATEIFO6365_0003029500</name>
</gene>
<evidence type="ECO:0000313" key="11">
    <source>
        <dbReference type="EMBL" id="GFF14231.1"/>
    </source>
</evidence>
<comment type="subcellular location">
    <subcellularLocation>
        <location evidence="1">Secreted</location>
        <location evidence="1">Cell wall</location>
    </subcellularLocation>
</comment>
<evidence type="ECO:0000256" key="1">
    <source>
        <dbReference type="ARBA" id="ARBA00004191"/>
    </source>
</evidence>
<comment type="caution">
    <text evidence="11">The sequence shown here is derived from an EMBL/GenBank/DDBJ whole genome shotgun (WGS) entry which is preliminary data.</text>
</comment>
<evidence type="ECO:0000256" key="8">
    <source>
        <dbReference type="ARBA" id="ARBA00071527"/>
    </source>
</evidence>
<dbReference type="VEuPathDB" id="FungiDB:ATEG_00300"/>
<dbReference type="EMBL" id="BLJY01000003">
    <property type="protein sequence ID" value="GFF14231.1"/>
    <property type="molecule type" value="Genomic_DNA"/>
</dbReference>